<dbReference type="InterPro" id="IPR036271">
    <property type="entry name" value="Tet_transcr_reg_TetR-rel_C_sf"/>
</dbReference>
<evidence type="ECO:0000256" key="2">
    <source>
        <dbReference type="ARBA" id="ARBA00023163"/>
    </source>
</evidence>
<dbReference type="Gene3D" id="1.10.357.10">
    <property type="entry name" value="Tetracycline Repressor, domain 2"/>
    <property type="match status" value="1"/>
</dbReference>
<dbReference type="SUPFAM" id="SSF46689">
    <property type="entry name" value="Homeodomain-like"/>
    <property type="match status" value="1"/>
</dbReference>
<keyword evidence="2" id="KW-0804">Transcription</keyword>
<dbReference type="PATRIC" id="fig|1284240.4.peg.3428"/>
<feature type="domain" description="HTH-type transcriptional regulator MT1864/Rv1816-like C-terminal" evidence="3">
    <location>
        <begin position="59"/>
        <end position="161"/>
    </location>
</feature>
<organism evidence="4 5">
    <name type="scientific">Amycolatopsis decaplanina DSM 44594</name>
    <dbReference type="NCBI Taxonomy" id="1284240"/>
    <lineage>
        <taxon>Bacteria</taxon>
        <taxon>Bacillati</taxon>
        <taxon>Actinomycetota</taxon>
        <taxon>Actinomycetes</taxon>
        <taxon>Pseudonocardiales</taxon>
        <taxon>Pseudonocardiaceae</taxon>
        <taxon>Amycolatopsis</taxon>
    </lineage>
</organism>
<sequence>MSTRRVAAEAGSSTMGVYTHFGGMRGLVREIVHEGFARLQRHMTSVHKSADPVADMALLGRAYRYNALENPHLYAVMFGGASLAGFSLSEKDRQHGRYTLSNVVECVSRCLSAGRFCPADAGLVAHQMWIATHGLVTLELGDYLVSPWDADHCFEVQLVALMVGAGDGKEEATRSVAGSRVRMRDEFPAASGSVSIRAGATAAPSSSGRLCGG</sequence>
<evidence type="ECO:0000313" key="5">
    <source>
        <dbReference type="Proteomes" id="UP000054226"/>
    </source>
</evidence>
<gene>
    <name evidence="4" type="ORF">H074_16866</name>
</gene>
<dbReference type="Pfam" id="PF13305">
    <property type="entry name" value="TetR_C_33"/>
    <property type="match status" value="1"/>
</dbReference>
<dbReference type="InterPro" id="IPR025996">
    <property type="entry name" value="MT1864/Rv1816-like_C"/>
</dbReference>
<keyword evidence="1" id="KW-0805">Transcription regulation</keyword>
<comment type="caution">
    <text evidence="4">The sequence shown here is derived from an EMBL/GenBank/DDBJ whole genome shotgun (WGS) entry which is preliminary data.</text>
</comment>
<dbReference type="SUPFAM" id="SSF48498">
    <property type="entry name" value="Tetracyclin repressor-like, C-terminal domain"/>
    <property type="match status" value="1"/>
</dbReference>
<evidence type="ECO:0000259" key="3">
    <source>
        <dbReference type="Pfam" id="PF13305"/>
    </source>
</evidence>
<evidence type="ECO:0000256" key="1">
    <source>
        <dbReference type="ARBA" id="ARBA00023015"/>
    </source>
</evidence>
<dbReference type="AlphaFoldDB" id="M2XDS0"/>
<accession>M2XDS0</accession>
<name>M2XDS0_9PSEU</name>
<dbReference type="Proteomes" id="UP000054226">
    <property type="component" value="Unassembled WGS sequence"/>
</dbReference>
<evidence type="ECO:0000313" key="4">
    <source>
        <dbReference type="EMBL" id="EME59181.1"/>
    </source>
</evidence>
<reference evidence="4 5" key="1">
    <citation type="journal article" date="2013" name="Genome Announc.">
        <title>Draft Genome Sequence of Amycolatopsis decaplanina Strain DSM 44594T.</title>
        <authorList>
            <person name="Kaur N."/>
            <person name="Kumar S."/>
            <person name="Bala M."/>
            <person name="Raghava G.P."/>
            <person name="Mayilraj S."/>
        </authorList>
    </citation>
    <scope>NUCLEOTIDE SEQUENCE [LARGE SCALE GENOMIC DNA]</scope>
    <source>
        <strain evidence="4 5">DSM 44594</strain>
    </source>
</reference>
<protein>
    <submittedName>
        <fullName evidence="4">TetR family transcriptional regulator</fullName>
    </submittedName>
</protein>
<dbReference type="InterPro" id="IPR009057">
    <property type="entry name" value="Homeodomain-like_sf"/>
</dbReference>
<keyword evidence="5" id="KW-1185">Reference proteome</keyword>
<proteinExistence type="predicted"/>
<dbReference type="EMBL" id="AOHO01000052">
    <property type="protein sequence ID" value="EME59181.1"/>
    <property type="molecule type" value="Genomic_DNA"/>
</dbReference>